<keyword evidence="1" id="KW-1133">Transmembrane helix</keyword>
<keyword evidence="1" id="KW-0812">Transmembrane</keyword>
<keyword evidence="1" id="KW-0472">Membrane</keyword>
<proteinExistence type="predicted"/>
<accession>A6DFP4</accession>
<sequence length="248" mass="28058">MNSTNCRAIKHKRFSLIELLVIVAIIGILASILLPVLGKARKKSRLAICTSNSKQISMAIYMYIEDQDDYFPFSSEHNNTSWDDRLGSMEYDGRSITAEQVDNKSKLTDASIYECPASEVELTNQNNQKRSYSLNYGKAHKPSQFRGIGTGSWSMKSNEVNEASQSIMITENNKPGNYLGNNNNDFTNNNFIKAFYDTPKYWTHDYGRLNLAMVDGSVRILSMQHTYLGLRDATASGNQINTMWDCQD</sequence>
<organism evidence="2 3">
    <name type="scientific">Lentisphaera araneosa HTCC2155</name>
    <dbReference type="NCBI Taxonomy" id="313628"/>
    <lineage>
        <taxon>Bacteria</taxon>
        <taxon>Pseudomonadati</taxon>
        <taxon>Lentisphaerota</taxon>
        <taxon>Lentisphaeria</taxon>
        <taxon>Lentisphaerales</taxon>
        <taxon>Lentisphaeraceae</taxon>
        <taxon>Lentisphaera</taxon>
    </lineage>
</organism>
<dbReference type="SUPFAM" id="SSF54523">
    <property type="entry name" value="Pili subunits"/>
    <property type="match status" value="1"/>
</dbReference>
<dbReference type="OrthoDB" id="280382at2"/>
<dbReference type="STRING" id="313628.LNTAR_17778"/>
<comment type="caution">
    <text evidence="2">The sequence shown here is derived from an EMBL/GenBank/DDBJ whole genome shotgun (WGS) entry which is preliminary data.</text>
</comment>
<keyword evidence="3" id="KW-1185">Reference proteome</keyword>
<dbReference type="Gene3D" id="3.30.700.10">
    <property type="entry name" value="Glycoprotein, Type 4 Pilin"/>
    <property type="match status" value="1"/>
</dbReference>
<feature type="transmembrane region" description="Helical" evidence="1">
    <location>
        <begin position="16"/>
        <end position="37"/>
    </location>
</feature>
<dbReference type="InterPro" id="IPR045584">
    <property type="entry name" value="Pilin-like"/>
</dbReference>
<protein>
    <submittedName>
        <fullName evidence="2">Uncharacterized protein</fullName>
    </submittedName>
</protein>
<dbReference type="eggNOG" id="COG2165">
    <property type="taxonomic scope" value="Bacteria"/>
</dbReference>
<dbReference type="AlphaFoldDB" id="A6DFP4"/>
<evidence type="ECO:0000313" key="2">
    <source>
        <dbReference type="EMBL" id="EDM29624.1"/>
    </source>
</evidence>
<evidence type="ECO:0000313" key="3">
    <source>
        <dbReference type="Proteomes" id="UP000004947"/>
    </source>
</evidence>
<gene>
    <name evidence="2" type="ORF">LNTAR_17778</name>
</gene>
<name>A6DFP4_9BACT</name>
<dbReference type="EMBL" id="ABCK01000001">
    <property type="protein sequence ID" value="EDM29624.1"/>
    <property type="molecule type" value="Genomic_DNA"/>
</dbReference>
<dbReference type="PANTHER" id="PTHR30093">
    <property type="entry name" value="GENERAL SECRETION PATHWAY PROTEIN G"/>
    <property type="match status" value="1"/>
</dbReference>
<reference evidence="2 3" key="1">
    <citation type="journal article" date="2010" name="J. Bacteriol.">
        <title>Genome sequence of Lentisphaera araneosa HTCC2155T, the type species of the order Lentisphaerales in the phylum Lentisphaerae.</title>
        <authorList>
            <person name="Thrash J.C."/>
            <person name="Cho J.C."/>
            <person name="Vergin K.L."/>
            <person name="Morris R.M."/>
            <person name="Giovannoni S.J."/>
        </authorList>
    </citation>
    <scope>NUCLEOTIDE SEQUENCE [LARGE SCALE GENOMIC DNA]</scope>
    <source>
        <strain evidence="2 3">HTCC2155</strain>
    </source>
</reference>
<dbReference type="RefSeq" id="WP_007276743.1">
    <property type="nucleotide sequence ID" value="NZ_ABCK01000001.1"/>
</dbReference>
<dbReference type="Proteomes" id="UP000004947">
    <property type="component" value="Unassembled WGS sequence"/>
</dbReference>
<evidence type="ECO:0000256" key="1">
    <source>
        <dbReference type="SAM" id="Phobius"/>
    </source>
</evidence>